<reference evidence="1 2" key="1">
    <citation type="journal article" date="2014" name="BMC Genomics">
        <title>Comparison of environmental and isolate Sulfobacillus genomes reveals diverse carbon, sulfur, nitrogen, and hydrogen metabolisms.</title>
        <authorList>
            <person name="Justice N.B."/>
            <person name="Norman A."/>
            <person name="Brown C.T."/>
            <person name="Singh A."/>
            <person name="Thomas B.C."/>
            <person name="Banfield J.F."/>
        </authorList>
    </citation>
    <scope>NUCLEOTIDE SEQUENCE [LARGE SCALE GENOMIC DNA]</scope>
    <source>
        <strain evidence="1">AMDSBA4</strain>
    </source>
</reference>
<evidence type="ECO:0000313" key="1">
    <source>
        <dbReference type="EMBL" id="PSR35156.1"/>
    </source>
</evidence>
<evidence type="ECO:0000313" key="2">
    <source>
        <dbReference type="Proteomes" id="UP000242972"/>
    </source>
</evidence>
<sequence length="71" mass="7994">MKVTLTAKVQWHPPTTRLQQVVGACLPPPSDLPAPVRPLIKAEIFRDKMVTGSGHFWTRTSLAFTIQRRTL</sequence>
<dbReference type="AlphaFoldDB" id="A0A2T2XKY0"/>
<dbReference type="EMBL" id="PXYW01000003">
    <property type="protein sequence ID" value="PSR35156.1"/>
    <property type="molecule type" value="Genomic_DNA"/>
</dbReference>
<organism evidence="1 2">
    <name type="scientific">Sulfobacillus benefaciens</name>
    <dbReference type="NCBI Taxonomy" id="453960"/>
    <lineage>
        <taxon>Bacteria</taxon>
        <taxon>Bacillati</taxon>
        <taxon>Bacillota</taxon>
        <taxon>Clostridia</taxon>
        <taxon>Eubacteriales</taxon>
        <taxon>Clostridiales Family XVII. Incertae Sedis</taxon>
        <taxon>Sulfobacillus</taxon>
    </lineage>
</organism>
<gene>
    <name evidence="1" type="ORF">C7B46_01735</name>
</gene>
<protein>
    <submittedName>
        <fullName evidence="1">Uncharacterized protein</fullName>
    </submittedName>
</protein>
<dbReference type="Proteomes" id="UP000242972">
    <property type="component" value="Unassembled WGS sequence"/>
</dbReference>
<accession>A0A2T2XKY0</accession>
<name>A0A2T2XKY0_9FIRM</name>
<comment type="caution">
    <text evidence="1">The sequence shown here is derived from an EMBL/GenBank/DDBJ whole genome shotgun (WGS) entry which is preliminary data.</text>
</comment>
<proteinExistence type="predicted"/>